<dbReference type="Proteomes" id="UP000551709">
    <property type="component" value="Chromosome"/>
</dbReference>
<proteinExistence type="predicted"/>
<dbReference type="RefSeq" id="WP_166075513.1">
    <property type="nucleotide sequence ID" value="NZ_CP096255.1"/>
</dbReference>
<protein>
    <submittedName>
        <fullName evidence="1">ATP-binding protein</fullName>
    </submittedName>
</protein>
<name>A0A8T5V5P1_9BRAD</name>
<sequence length="648" mass="72959">MADDANLFFDNRFLERHAGSIIQDPAVAIVELVANAWDAWTTRVDIVWPESGGERYFEIEDNGEGMSEAQFRLRWRTLDYDRVRSQGKLSNPPPDLKGLQPREPYGRNGKGRHAAFRFGEAYKVRTWREGTEVTFEVRRSATQPFLVERLDIRENVSGHGTVISSIEPIPMGMNAEAAREVIGTRFLADPNFTVTLNGTRITFDDVPESQRSTIDIPVPGFGVAHLVVIDTQKADRTTRQHGIAWRVNNRLVRSPGWVGFDQERLLDGRSSEAKRFIFIVRADFLGDDVLPDWSGFWPHNEGWRATQAAVHAKIREYLNEVNADRRRDAKEAVRENLAPTVSKLPPVSRDRWNDFVDQVVDTCPSMNLETVEQVAGVLANLELANSKYALISKLHAMKPGDLDELYAILADWTVRTAKLALDEIQTRLKLIAELDSKLQDETMDEVADLQPLFERSLWVFGPEFESLEFTSNRGMTTVISKVFGKKQKGSLQRPDFVMLPDGSVGFYSRDSHDLGGEVDGVARLVITEIKKPGVVIGGKEKNQPWRYVEELLEKGLLTDAATVTCFVLGSQIKSTEAGIDTKYDGRVTIIPITYATFVKRAEKRMLGLRDKLKDVPFLKTQGLDAEAFLTPQHPRQATLFGDAVQTGR</sequence>
<dbReference type="AlphaFoldDB" id="A0A8T5V5P1"/>
<dbReference type="GO" id="GO:0005524">
    <property type="term" value="F:ATP binding"/>
    <property type="evidence" value="ECO:0007669"/>
    <property type="project" value="UniProtKB-KW"/>
</dbReference>
<dbReference type="Pfam" id="PF13589">
    <property type="entry name" value="HATPase_c_3"/>
    <property type="match status" value="1"/>
</dbReference>
<organism evidence="1 2">
    <name type="scientific">Bradyrhizobium barranii subsp. apii</name>
    <dbReference type="NCBI Taxonomy" id="2819348"/>
    <lineage>
        <taxon>Bacteria</taxon>
        <taxon>Pseudomonadati</taxon>
        <taxon>Pseudomonadota</taxon>
        <taxon>Alphaproteobacteria</taxon>
        <taxon>Hyphomicrobiales</taxon>
        <taxon>Nitrobacteraceae</taxon>
        <taxon>Bradyrhizobium</taxon>
        <taxon>Bradyrhizobium barranii</taxon>
    </lineage>
</organism>
<dbReference type="EMBL" id="CP096255">
    <property type="protein sequence ID" value="UPT86943.1"/>
    <property type="molecule type" value="Genomic_DNA"/>
</dbReference>
<evidence type="ECO:0000313" key="2">
    <source>
        <dbReference type="Proteomes" id="UP000551709"/>
    </source>
</evidence>
<reference evidence="1 2" key="1">
    <citation type="journal article" date="2017" name="Syst. Appl. Microbiol.">
        <title>Soybeans inoculated with root zone soils of Canadian native legumes harbour diverse and novel Bradyrhizobium spp. that possess agricultural potential.</title>
        <authorList>
            <person name="Bromfield E.S.P."/>
            <person name="Cloutier S."/>
            <person name="Tambong J.T."/>
            <person name="Tran Thi T.V."/>
        </authorList>
    </citation>
    <scope>NUCLEOTIDE SEQUENCE [LARGE SCALE GENOMIC DNA]</scope>
    <source>
        <strain evidence="1 2">1S5</strain>
    </source>
</reference>
<gene>
    <name evidence="1" type="ORF">HAP41_0000043135</name>
</gene>
<keyword evidence="1" id="KW-0067">ATP-binding</keyword>
<dbReference type="SUPFAM" id="SSF55874">
    <property type="entry name" value="ATPase domain of HSP90 chaperone/DNA topoisomerase II/histidine kinase"/>
    <property type="match status" value="1"/>
</dbReference>
<evidence type="ECO:0000313" key="1">
    <source>
        <dbReference type="EMBL" id="UPT86943.1"/>
    </source>
</evidence>
<dbReference type="InterPro" id="IPR036890">
    <property type="entry name" value="HATPase_C_sf"/>
</dbReference>
<accession>A0A8T5V5P1</accession>
<keyword evidence="1" id="KW-0547">Nucleotide-binding</keyword>
<dbReference type="Gene3D" id="3.30.565.10">
    <property type="entry name" value="Histidine kinase-like ATPase, C-terminal domain"/>
    <property type="match status" value="1"/>
</dbReference>